<dbReference type="GO" id="GO:0016787">
    <property type="term" value="F:hydrolase activity"/>
    <property type="evidence" value="ECO:0007669"/>
    <property type="project" value="UniProtKB-KW"/>
</dbReference>
<evidence type="ECO:0000256" key="2">
    <source>
        <dbReference type="ARBA" id="ARBA00022692"/>
    </source>
</evidence>
<dbReference type="InterPro" id="IPR022764">
    <property type="entry name" value="Peptidase_S54_rhomboid_dom"/>
</dbReference>
<name>A0ABX0HYR5_9BURK</name>
<dbReference type="InterPro" id="IPR035952">
    <property type="entry name" value="Rhomboid-like_sf"/>
</dbReference>
<comment type="caution">
    <text evidence="7">The sequence shown here is derived from an EMBL/GenBank/DDBJ whole genome shotgun (WGS) entry which is preliminary data.</text>
</comment>
<keyword evidence="8" id="KW-1185">Reference proteome</keyword>
<evidence type="ECO:0000259" key="6">
    <source>
        <dbReference type="Pfam" id="PF01694"/>
    </source>
</evidence>
<feature type="domain" description="Peptidase S54 rhomboid" evidence="6">
    <location>
        <begin position="41"/>
        <end position="185"/>
    </location>
</feature>
<feature type="transmembrane region" description="Helical" evidence="5">
    <location>
        <begin position="84"/>
        <end position="103"/>
    </location>
</feature>
<evidence type="ECO:0000256" key="5">
    <source>
        <dbReference type="SAM" id="Phobius"/>
    </source>
</evidence>
<comment type="subcellular location">
    <subcellularLocation>
        <location evidence="1">Membrane</location>
        <topology evidence="1">Multi-pass membrane protein</topology>
    </subcellularLocation>
</comment>
<evidence type="ECO:0000313" key="8">
    <source>
        <dbReference type="Proteomes" id="UP000802098"/>
    </source>
</evidence>
<evidence type="ECO:0000313" key="7">
    <source>
        <dbReference type="EMBL" id="NHK98959.1"/>
    </source>
</evidence>
<organism evidence="7 8">
    <name type="scientific">Rubrivivax benzoatilyticus</name>
    <dbReference type="NCBI Taxonomy" id="316997"/>
    <lineage>
        <taxon>Bacteria</taxon>
        <taxon>Pseudomonadati</taxon>
        <taxon>Pseudomonadota</taxon>
        <taxon>Betaproteobacteria</taxon>
        <taxon>Burkholderiales</taxon>
        <taxon>Sphaerotilaceae</taxon>
        <taxon>Rubrivivax</taxon>
    </lineage>
</organism>
<dbReference type="NCBIfam" id="TIGR03902">
    <property type="entry name" value="rhom_GG_sort"/>
    <property type="match status" value="1"/>
</dbReference>
<evidence type="ECO:0000256" key="3">
    <source>
        <dbReference type="ARBA" id="ARBA00022989"/>
    </source>
</evidence>
<protein>
    <submittedName>
        <fullName evidence="7">Rhombosortase</fullName>
        <ecNumber evidence="7">3.4.21.-</ecNumber>
    </submittedName>
</protein>
<dbReference type="EMBL" id="JAAOCD010000004">
    <property type="protein sequence ID" value="NHK98959.1"/>
    <property type="molecule type" value="Genomic_DNA"/>
</dbReference>
<keyword evidence="4 5" id="KW-0472">Membrane</keyword>
<accession>A0ABX0HYR5</accession>
<reference evidence="7 8" key="1">
    <citation type="submission" date="2020-03" db="EMBL/GenBank/DDBJ databases">
        <title>Rubrivivax benzoatilyticus JA2 (sequenced after 10 years sub-culturing).</title>
        <authorList>
            <person name="Gupta D."/>
            <person name="Chintalapati S."/>
            <person name="Chintalapati V.R."/>
        </authorList>
    </citation>
    <scope>NUCLEOTIDE SEQUENCE [LARGE SCALE GENOMIC DNA]</scope>
    <source>
        <strain evidence="7 8">JA2-Mal</strain>
    </source>
</reference>
<dbReference type="RefSeq" id="WP_009855873.1">
    <property type="nucleotide sequence ID" value="NZ_JAAOCD010000004.1"/>
</dbReference>
<sequence length="201" mass="20291">MSAGRAAPAAGALVALALLNVAAWGSPALLDALRWTPAAAGQPWRYLSAHLVHLTPLHWAGNMAGLAVVAVFLRSVFGPELPSWRWALGGALALGVSLHATSLGSYAGLSAWLHGAVAFAAIGLLAGAAGRRRLVGAAVLAGLLVKCLLERPWVPVADDAFYDMPVAVVAHALGCALGIAGGLVYRLRRGAGTPAATDAGG</sequence>
<dbReference type="SUPFAM" id="SSF144091">
    <property type="entry name" value="Rhomboid-like"/>
    <property type="match status" value="1"/>
</dbReference>
<feature type="transmembrane region" description="Helical" evidence="5">
    <location>
        <begin position="166"/>
        <end position="185"/>
    </location>
</feature>
<keyword evidence="3 5" id="KW-1133">Transmembrane helix</keyword>
<proteinExistence type="predicted"/>
<feature type="transmembrane region" description="Helical" evidence="5">
    <location>
        <begin position="134"/>
        <end position="154"/>
    </location>
</feature>
<evidence type="ECO:0000256" key="1">
    <source>
        <dbReference type="ARBA" id="ARBA00004141"/>
    </source>
</evidence>
<dbReference type="InterPro" id="IPR023826">
    <property type="entry name" value="Rhom-like_SP_proteobac"/>
</dbReference>
<dbReference type="Pfam" id="PF01694">
    <property type="entry name" value="Rhomboid"/>
    <property type="match status" value="1"/>
</dbReference>
<keyword evidence="2 5" id="KW-0812">Transmembrane</keyword>
<keyword evidence="7" id="KW-0378">Hydrolase</keyword>
<gene>
    <name evidence="7" type="primary">rrtA</name>
    <name evidence="7" type="ORF">G7087_11280</name>
</gene>
<dbReference type="Proteomes" id="UP000802098">
    <property type="component" value="Unassembled WGS sequence"/>
</dbReference>
<feature type="transmembrane region" description="Helical" evidence="5">
    <location>
        <begin position="109"/>
        <end position="127"/>
    </location>
</feature>
<feature type="transmembrane region" description="Helical" evidence="5">
    <location>
        <begin position="57"/>
        <end position="77"/>
    </location>
</feature>
<dbReference type="EC" id="3.4.21.-" evidence="7"/>
<evidence type="ECO:0000256" key="4">
    <source>
        <dbReference type="ARBA" id="ARBA00023136"/>
    </source>
</evidence>
<dbReference type="Gene3D" id="1.20.1540.10">
    <property type="entry name" value="Rhomboid-like"/>
    <property type="match status" value="1"/>
</dbReference>